<protein>
    <submittedName>
        <fullName evidence="3">Uncharacterized protein</fullName>
    </submittedName>
</protein>
<proteinExistence type="predicted"/>
<feature type="compositionally biased region" description="Pro residues" evidence="1">
    <location>
        <begin position="69"/>
        <end position="83"/>
    </location>
</feature>
<feature type="region of interest" description="Disordered" evidence="1">
    <location>
        <begin position="24"/>
        <end position="106"/>
    </location>
</feature>
<reference evidence="3" key="1">
    <citation type="journal article" date="2020" name="Stud. Mycol.">
        <title>101 Dothideomycetes genomes: a test case for predicting lifestyles and emergence of pathogens.</title>
        <authorList>
            <person name="Haridas S."/>
            <person name="Albert R."/>
            <person name="Binder M."/>
            <person name="Bloem J."/>
            <person name="Labutti K."/>
            <person name="Salamov A."/>
            <person name="Andreopoulos B."/>
            <person name="Baker S."/>
            <person name="Barry K."/>
            <person name="Bills G."/>
            <person name="Bluhm B."/>
            <person name="Cannon C."/>
            <person name="Castanera R."/>
            <person name="Culley D."/>
            <person name="Daum C."/>
            <person name="Ezra D."/>
            <person name="Gonzalez J."/>
            <person name="Henrissat B."/>
            <person name="Kuo A."/>
            <person name="Liang C."/>
            <person name="Lipzen A."/>
            <person name="Lutzoni F."/>
            <person name="Magnuson J."/>
            <person name="Mondo S."/>
            <person name="Nolan M."/>
            <person name="Ohm R."/>
            <person name="Pangilinan J."/>
            <person name="Park H.-J."/>
            <person name="Ramirez L."/>
            <person name="Alfaro M."/>
            <person name="Sun H."/>
            <person name="Tritt A."/>
            <person name="Yoshinaga Y."/>
            <person name="Zwiers L.-H."/>
            <person name="Turgeon B."/>
            <person name="Goodwin S."/>
            <person name="Spatafora J."/>
            <person name="Crous P."/>
            <person name="Grigoriev I."/>
        </authorList>
    </citation>
    <scope>NUCLEOTIDE SEQUENCE</scope>
    <source>
        <strain evidence="3">CBS 130266</strain>
    </source>
</reference>
<feature type="compositionally biased region" description="Polar residues" evidence="1">
    <location>
        <begin position="163"/>
        <end position="185"/>
    </location>
</feature>
<gene>
    <name evidence="3" type="ORF">EJ08DRAFT_445107</name>
</gene>
<evidence type="ECO:0000313" key="3">
    <source>
        <dbReference type="EMBL" id="KAF2423586.1"/>
    </source>
</evidence>
<evidence type="ECO:0000256" key="2">
    <source>
        <dbReference type="SAM" id="SignalP"/>
    </source>
</evidence>
<dbReference type="Proteomes" id="UP000800235">
    <property type="component" value="Unassembled WGS sequence"/>
</dbReference>
<dbReference type="EMBL" id="MU007080">
    <property type="protein sequence ID" value="KAF2423586.1"/>
    <property type="molecule type" value="Genomic_DNA"/>
</dbReference>
<keyword evidence="4" id="KW-1185">Reference proteome</keyword>
<dbReference type="AlphaFoldDB" id="A0A9P4TUW6"/>
<feature type="region of interest" description="Disordered" evidence="1">
    <location>
        <begin position="150"/>
        <end position="185"/>
    </location>
</feature>
<accession>A0A9P4TUW6</accession>
<feature type="chain" id="PRO_5040291727" evidence="2">
    <location>
        <begin position="19"/>
        <end position="185"/>
    </location>
</feature>
<organism evidence="3 4">
    <name type="scientific">Tothia fuscella</name>
    <dbReference type="NCBI Taxonomy" id="1048955"/>
    <lineage>
        <taxon>Eukaryota</taxon>
        <taxon>Fungi</taxon>
        <taxon>Dikarya</taxon>
        <taxon>Ascomycota</taxon>
        <taxon>Pezizomycotina</taxon>
        <taxon>Dothideomycetes</taxon>
        <taxon>Pleosporomycetidae</taxon>
        <taxon>Venturiales</taxon>
        <taxon>Cylindrosympodiaceae</taxon>
        <taxon>Tothia</taxon>
    </lineage>
</organism>
<evidence type="ECO:0000256" key="1">
    <source>
        <dbReference type="SAM" id="MobiDB-lite"/>
    </source>
</evidence>
<name>A0A9P4TUW6_9PEZI</name>
<evidence type="ECO:0000313" key="4">
    <source>
        <dbReference type="Proteomes" id="UP000800235"/>
    </source>
</evidence>
<feature type="signal peptide" evidence="2">
    <location>
        <begin position="1"/>
        <end position="18"/>
    </location>
</feature>
<comment type="caution">
    <text evidence="3">The sequence shown here is derived from an EMBL/GenBank/DDBJ whole genome shotgun (WGS) entry which is preliminary data.</text>
</comment>
<sequence length="185" mass="19006">MRSNSLIIAIMTLQICYALPRAQNPQGGRPKASMFNGPHTAPGNPGGPSPRGPVIPGQAPNFGAGHPKMPAPAPALPTPPPPNQATGLARPSMQEPPPSKASMWHGPYTAEPRVVERPTAPASSAGMATLFNGPSMTTLQLTGRMTIGFAKRSEIGPGPTPAPNSDSRTPYQIDSPSASGDGTGF</sequence>
<keyword evidence="2" id="KW-0732">Signal</keyword>